<organism evidence="1 2">
    <name type="scientific">Stentor coeruleus</name>
    <dbReference type="NCBI Taxonomy" id="5963"/>
    <lineage>
        <taxon>Eukaryota</taxon>
        <taxon>Sar</taxon>
        <taxon>Alveolata</taxon>
        <taxon>Ciliophora</taxon>
        <taxon>Postciliodesmatophora</taxon>
        <taxon>Heterotrichea</taxon>
        <taxon>Heterotrichida</taxon>
        <taxon>Stentoridae</taxon>
        <taxon>Stentor</taxon>
    </lineage>
</organism>
<gene>
    <name evidence="1" type="ORF">SteCoe_3384</name>
</gene>
<accession>A0A1R2CX51</accession>
<name>A0A1R2CX51_9CILI</name>
<proteinExistence type="predicted"/>
<dbReference type="AlphaFoldDB" id="A0A1R2CX51"/>
<reference evidence="1 2" key="1">
    <citation type="submission" date="2016-11" db="EMBL/GenBank/DDBJ databases">
        <title>The macronuclear genome of Stentor coeruleus: a giant cell with tiny introns.</title>
        <authorList>
            <person name="Slabodnick M."/>
            <person name="Ruby J.G."/>
            <person name="Reiff S.B."/>
            <person name="Swart E.C."/>
            <person name="Gosai S."/>
            <person name="Prabakaran S."/>
            <person name="Witkowska E."/>
            <person name="Larue G.E."/>
            <person name="Fisher S."/>
            <person name="Freeman R.M."/>
            <person name="Gunawardena J."/>
            <person name="Chu W."/>
            <person name="Stover N.A."/>
            <person name="Gregory B.D."/>
            <person name="Nowacki M."/>
            <person name="Derisi J."/>
            <person name="Roy S.W."/>
            <person name="Marshall W.F."/>
            <person name="Sood P."/>
        </authorList>
    </citation>
    <scope>NUCLEOTIDE SEQUENCE [LARGE SCALE GENOMIC DNA]</scope>
    <source>
        <strain evidence="1">WM001</strain>
    </source>
</reference>
<comment type="caution">
    <text evidence="1">The sequence shown here is derived from an EMBL/GenBank/DDBJ whole genome shotgun (WGS) entry which is preliminary data.</text>
</comment>
<keyword evidence="2" id="KW-1185">Reference proteome</keyword>
<dbReference type="Proteomes" id="UP000187209">
    <property type="component" value="Unassembled WGS sequence"/>
</dbReference>
<evidence type="ECO:0000313" key="2">
    <source>
        <dbReference type="Proteomes" id="UP000187209"/>
    </source>
</evidence>
<sequence>MDYEAHIRVIMFGDSNCSDRENTYFLKDYCIDEFCIALLHQLSLVYLHRLDFKSLVRDVLFTIKDDYARDFNIKEKGKVTESFQRYLGRCESNRKPMVDEFKAEFRKAFIGYTMANSLAIKKHTEEDILNLTKKLRITLIYMIAGANFNWRIFNYGEPICVIFKEKNGRYSSINSAHLSISKTSDPNNPKNYFWPISWNPSLPKNIDFIKKFISKVIAYKNTDQSIQYKIFDFLKQYPWHFDLFKPYLEFLTKANGYSIYSMIRAIDPEKIYCRFCFRHIPKTETCFTCLLKLGYISELRKQNCKACNKPISSLPFITYGLTIIHHTCFGYKPLN</sequence>
<dbReference type="EMBL" id="MPUH01000040">
    <property type="protein sequence ID" value="OMJ93553.1"/>
    <property type="molecule type" value="Genomic_DNA"/>
</dbReference>
<protein>
    <submittedName>
        <fullName evidence="1">Uncharacterized protein</fullName>
    </submittedName>
</protein>
<evidence type="ECO:0000313" key="1">
    <source>
        <dbReference type="EMBL" id="OMJ93553.1"/>
    </source>
</evidence>